<evidence type="ECO:0000313" key="1">
    <source>
        <dbReference type="Proteomes" id="UP000694843"/>
    </source>
</evidence>
<dbReference type="KEGG" id="hazt:108672759"/>
<dbReference type="GO" id="GO:0005739">
    <property type="term" value="C:mitochondrion"/>
    <property type="evidence" value="ECO:0007669"/>
    <property type="project" value="TreeGrafter"/>
</dbReference>
<accession>A0A8B7NQI8</accession>
<dbReference type="GO" id="GO:0004820">
    <property type="term" value="F:glycine-tRNA ligase activity"/>
    <property type="evidence" value="ECO:0007669"/>
    <property type="project" value="TreeGrafter"/>
</dbReference>
<protein>
    <submittedName>
        <fullName evidence="2">Glycine--tRNA ligase-like</fullName>
    </submittedName>
</protein>
<dbReference type="RefSeq" id="XP_018015977.1">
    <property type="nucleotide sequence ID" value="XM_018160488.1"/>
</dbReference>
<gene>
    <name evidence="2" type="primary">LOC108672759</name>
</gene>
<sequence length="173" mass="19287">MRVVVVGLRVVVVGLRAVVVGLRVVVVGLRELVDIAFEPYGAVAGLYDFGDLGQGLMENLLQEWKRHFVLHDNMLRVACPVFTPEAMLKASGHVDRFADCMVKDVVTGECYRLDHLIKLHLEKKISSKNFPEGEKAAISSLLARLDGLDVVRRRLSPACWPALMAWMLSLIHI</sequence>
<keyword evidence="1" id="KW-1185">Reference proteome</keyword>
<dbReference type="Gene3D" id="3.30.40.230">
    <property type="match status" value="1"/>
</dbReference>
<dbReference type="InterPro" id="IPR027031">
    <property type="entry name" value="Gly-tRNA_synthase/POLG2"/>
</dbReference>
<dbReference type="Proteomes" id="UP000694843">
    <property type="component" value="Unplaced"/>
</dbReference>
<dbReference type="PANTHER" id="PTHR10745:SF0">
    <property type="entry name" value="GLYCINE--TRNA LIGASE"/>
    <property type="match status" value="1"/>
</dbReference>
<dbReference type="AlphaFoldDB" id="A0A8B7NQI8"/>
<dbReference type="Gene3D" id="3.30.930.10">
    <property type="entry name" value="Bira Bifunctional Protein, Domain 2"/>
    <property type="match status" value="1"/>
</dbReference>
<name>A0A8B7NQI8_HYAAZ</name>
<dbReference type="PANTHER" id="PTHR10745">
    <property type="entry name" value="GLYCYL-TRNA SYNTHETASE/DNA POLYMERASE SUBUNIT GAMMA-2"/>
    <property type="match status" value="1"/>
</dbReference>
<organism evidence="1 2">
    <name type="scientific">Hyalella azteca</name>
    <name type="common">Amphipod</name>
    <dbReference type="NCBI Taxonomy" id="294128"/>
    <lineage>
        <taxon>Eukaryota</taxon>
        <taxon>Metazoa</taxon>
        <taxon>Ecdysozoa</taxon>
        <taxon>Arthropoda</taxon>
        <taxon>Crustacea</taxon>
        <taxon>Multicrustacea</taxon>
        <taxon>Malacostraca</taxon>
        <taxon>Eumalacostraca</taxon>
        <taxon>Peracarida</taxon>
        <taxon>Amphipoda</taxon>
        <taxon>Senticaudata</taxon>
        <taxon>Talitrida</taxon>
        <taxon>Talitroidea</taxon>
        <taxon>Hyalellidae</taxon>
        <taxon>Hyalella</taxon>
    </lineage>
</organism>
<dbReference type="OrthoDB" id="6377990at2759"/>
<dbReference type="SUPFAM" id="SSF55681">
    <property type="entry name" value="Class II aaRS and biotin synthetases"/>
    <property type="match status" value="1"/>
</dbReference>
<dbReference type="GO" id="GO:0070150">
    <property type="term" value="P:mitochondrial glycyl-tRNA aminoacylation"/>
    <property type="evidence" value="ECO:0007669"/>
    <property type="project" value="TreeGrafter"/>
</dbReference>
<reference evidence="2" key="1">
    <citation type="submission" date="2025-08" db="UniProtKB">
        <authorList>
            <consortium name="RefSeq"/>
        </authorList>
    </citation>
    <scope>IDENTIFICATION</scope>
    <source>
        <tissue evidence="2">Whole organism</tissue>
    </source>
</reference>
<proteinExistence type="predicted"/>
<dbReference type="InterPro" id="IPR045864">
    <property type="entry name" value="aa-tRNA-synth_II/BPL/LPL"/>
</dbReference>
<dbReference type="GeneID" id="108672759"/>
<evidence type="ECO:0000313" key="2">
    <source>
        <dbReference type="RefSeq" id="XP_018015977.1"/>
    </source>
</evidence>